<feature type="domain" description="DUF6534" evidence="3">
    <location>
        <begin position="52"/>
        <end position="138"/>
    </location>
</feature>
<dbReference type="PANTHER" id="PTHR40465:SF1">
    <property type="entry name" value="DUF6534 DOMAIN-CONTAINING PROTEIN"/>
    <property type="match status" value="1"/>
</dbReference>
<reference evidence="4" key="1">
    <citation type="submission" date="2021-02" db="EMBL/GenBank/DDBJ databases">
        <title>Psilocybe cubensis genome.</title>
        <authorList>
            <person name="Mckernan K.J."/>
            <person name="Crawford S."/>
            <person name="Trippe A."/>
            <person name="Kane L.T."/>
            <person name="Mclaughlin S."/>
        </authorList>
    </citation>
    <scope>NUCLEOTIDE SEQUENCE [LARGE SCALE GENOMIC DNA]</scope>
    <source>
        <strain evidence="4">MGC-MH-2018</strain>
    </source>
</reference>
<proteinExistence type="predicted"/>
<evidence type="ECO:0000259" key="3">
    <source>
        <dbReference type="Pfam" id="PF20152"/>
    </source>
</evidence>
<feature type="compositionally biased region" description="Basic and acidic residues" evidence="1">
    <location>
        <begin position="200"/>
        <end position="212"/>
    </location>
</feature>
<evidence type="ECO:0000256" key="2">
    <source>
        <dbReference type="SAM" id="Phobius"/>
    </source>
</evidence>
<protein>
    <recommendedName>
        <fullName evidence="3">DUF6534 domain-containing protein</fullName>
    </recommendedName>
</protein>
<dbReference type="PANTHER" id="PTHR40465">
    <property type="entry name" value="CHROMOSOME 1, WHOLE GENOME SHOTGUN SEQUENCE"/>
    <property type="match status" value="1"/>
</dbReference>
<sequence length="239" mass="26467">MSADRRLCYVASACTSFDTFRGEVAAIELLLLKKHAMLTSGKVPTILRLSSAVACDTAIAGSLSYYLHTKRTGFKRSDKMINYLILFSINSGLLLSATSIGSLITYLLVPKLWVYTALCFLLSRLYATTFLSSLNSRQVLFNDTFDEKDGPIVKVKHSTRHRSRRSNANWVIDRSKTPDKTPTQIYVVTETIIDNVPQHLDPEMIRSPKDTQGKQLSESSSSSGSDSSSELASQRGESV</sequence>
<evidence type="ECO:0000256" key="1">
    <source>
        <dbReference type="SAM" id="MobiDB-lite"/>
    </source>
</evidence>
<feature type="compositionally biased region" description="Low complexity" evidence="1">
    <location>
        <begin position="216"/>
        <end position="233"/>
    </location>
</feature>
<accession>A0A8H7XSB1</accession>
<dbReference type="EMBL" id="JAFIQS010000011">
    <property type="protein sequence ID" value="KAG5164609.1"/>
    <property type="molecule type" value="Genomic_DNA"/>
</dbReference>
<evidence type="ECO:0000313" key="4">
    <source>
        <dbReference type="EMBL" id="KAG5164609.1"/>
    </source>
</evidence>
<dbReference type="AlphaFoldDB" id="A0A8H7XSB1"/>
<comment type="caution">
    <text evidence="4">The sequence shown here is derived from an EMBL/GenBank/DDBJ whole genome shotgun (WGS) entry which is preliminary data.</text>
</comment>
<name>A0A8H7XSB1_PSICU</name>
<feature type="region of interest" description="Disordered" evidence="1">
    <location>
        <begin position="199"/>
        <end position="239"/>
    </location>
</feature>
<keyword evidence="2" id="KW-0472">Membrane</keyword>
<organism evidence="4">
    <name type="scientific">Psilocybe cubensis</name>
    <name type="common">Psychedelic mushroom</name>
    <name type="synonym">Stropharia cubensis</name>
    <dbReference type="NCBI Taxonomy" id="181762"/>
    <lineage>
        <taxon>Eukaryota</taxon>
        <taxon>Fungi</taxon>
        <taxon>Dikarya</taxon>
        <taxon>Basidiomycota</taxon>
        <taxon>Agaricomycotina</taxon>
        <taxon>Agaricomycetes</taxon>
        <taxon>Agaricomycetidae</taxon>
        <taxon>Agaricales</taxon>
        <taxon>Agaricineae</taxon>
        <taxon>Strophariaceae</taxon>
        <taxon>Psilocybe</taxon>
    </lineage>
</organism>
<feature type="transmembrane region" description="Helical" evidence="2">
    <location>
        <begin position="80"/>
        <end position="106"/>
    </location>
</feature>
<keyword evidence="2" id="KW-0812">Transmembrane</keyword>
<gene>
    <name evidence="4" type="ORF">JR316_010247</name>
</gene>
<keyword evidence="2" id="KW-1133">Transmembrane helix</keyword>
<dbReference type="InterPro" id="IPR045339">
    <property type="entry name" value="DUF6534"/>
</dbReference>
<dbReference type="Pfam" id="PF20152">
    <property type="entry name" value="DUF6534"/>
    <property type="match status" value="1"/>
</dbReference>
<feature type="transmembrane region" description="Helical" evidence="2">
    <location>
        <begin position="112"/>
        <end position="131"/>
    </location>
</feature>